<dbReference type="InterPro" id="IPR053164">
    <property type="entry name" value="IS1016-like_transposase"/>
</dbReference>
<evidence type="ECO:0000313" key="2">
    <source>
        <dbReference type="EMBL" id="MDO7874233.1"/>
    </source>
</evidence>
<gene>
    <name evidence="2" type="ORF">Q5H93_05770</name>
</gene>
<organism evidence="2 3">
    <name type="scientific">Hymenobacter aranciens</name>
    <dbReference type="NCBI Taxonomy" id="3063996"/>
    <lineage>
        <taxon>Bacteria</taxon>
        <taxon>Pseudomonadati</taxon>
        <taxon>Bacteroidota</taxon>
        <taxon>Cytophagia</taxon>
        <taxon>Cytophagales</taxon>
        <taxon>Hymenobacteraceae</taxon>
        <taxon>Hymenobacter</taxon>
    </lineage>
</organism>
<accession>A0ABT9B7R0</accession>
<dbReference type="Proteomes" id="UP001176429">
    <property type="component" value="Unassembled WGS sequence"/>
</dbReference>
<name>A0ABT9B7R0_9BACT</name>
<dbReference type="PANTHER" id="PTHR47163:SF2">
    <property type="entry name" value="SI:DKEY-17M8.2"/>
    <property type="match status" value="1"/>
</dbReference>
<evidence type="ECO:0000313" key="3">
    <source>
        <dbReference type="Proteomes" id="UP001176429"/>
    </source>
</evidence>
<dbReference type="SMART" id="SM01126">
    <property type="entry name" value="DDE_Tnp_IS1595"/>
    <property type="match status" value="1"/>
</dbReference>
<dbReference type="RefSeq" id="WP_305005548.1">
    <property type="nucleotide sequence ID" value="NZ_JAUQSY010000003.1"/>
</dbReference>
<protein>
    <submittedName>
        <fullName evidence="2">IS1595 family transposase</fullName>
    </submittedName>
</protein>
<dbReference type="EMBL" id="JAUQSY010000003">
    <property type="protein sequence ID" value="MDO7874233.1"/>
    <property type="molecule type" value="Genomic_DNA"/>
</dbReference>
<reference evidence="2" key="1">
    <citation type="submission" date="2023-07" db="EMBL/GenBank/DDBJ databases">
        <authorList>
            <person name="Kim M.K."/>
        </authorList>
    </citation>
    <scope>NUCLEOTIDE SEQUENCE</scope>
    <source>
        <strain evidence="2">ASUV-10-1</strain>
    </source>
</reference>
<proteinExistence type="predicted"/>
<keyword evidence="3" id="KW-1185">Reference proteome</keyword>
<dbReference type="NCBIfam" id="NF033547">
    <property type="entry name" value="transpos_IS1595"/>
    <property type="match status" value="1"/>
</dbReference>
<feature type="domain" description="ISXO2-like transposase" evidence="1">
    <location>
        <begin position="147"/>
        <end position="288"/>
    </location>
</feature>
<sequence length="308" mass="35199">MCDIFPAFFFVRKRFMADNTQKFTVFDFFRLYPDDDTCLEAIFQLRYGHLTTCPNCGRARKRFHRIKARKCYECRACHHQLYPLAGTPLAGSTTKLTVWFFAIYLFATSRNGVSAKELQRQLGVTYKTAWRMGQQIRELMVAQEATDLQGVVEVDEALLGGVARGGKRGWGAANKTCLLGMIERGGQVLVIPVEKRNGATILPLVQEHVQPGTVVNTDEFQIYDKLPSMGYGHQTVVHSKYQWAQGEAHTNSIEGYWSNLKKSIRGTHTFVSPKHLPRYLAEFSFRHNHRQQPAQMFEKLLEGCSRCH</sequence>
<dbReference type="Pfam" id="PF12760">
    <property type="entry name" value="Zn_ribbon_IS1595"/>
    <property type="match status" value="1"/>
</dbReference>
<dbReference type="PANTHER" id="PTHR47163">
    <property type="entry name" value="DDE_TNP_IS1595 DOMAIN-CONTAINING PROTEIN"/>
    <property type="match status" value="1"/>
</dbReference>
<comment type="caution">
    <text evidence="2">The sequence shown here is derived from an EMBL/GenBank/DDBJ whole genome shotgun (WGS) entry which is preliminary data.</text>
</comment>
<dbReference type="Pfam" id="PF12762">
    <property type="entry name" value="DDE_Tnp_IS1595"/>
    <property type="match status" value="1"/>
</dbReference>
<dbReference type="InterPro" id="IPR024442">
    <property type="entry name" value="Transposase_Zn_ribbon"/>
</dbReference>
<evidence type="ECO:0000259" key="1">
    <source>
        <dbReference type="SMART" id="SM01126"/>
    </source>
</evidence>
<dbReference type="InterPro" id="IPR024445">
    <property type="entry name" value="Tnp_ISXO2-like"/>
</dbReference>